<protein>
    <submittedName>
        <fullName evidence="2">Rrf2 family protein</fullName>
    </submittedName>
</protein>
<evidence type="ECO:0000256" key="1">
    <source>
        <dbReference type="ARBA" id="ARBA00023125"/>
    </source>
</evidence>
<dbReference type="RefSeq" id="WP_307410858.1">
    <property type="nucleotide sequence ID" value="NZ_JAUSUR010000008.1"/>
</dbReference>
<dbReference type="SUPFAM" id="SSF46785">
    <property type="entry name" value="Winged helix' DNA-binding domain"/>
    <property type="match status" value="1"/>
</dbReference>
<dbReference type="Proteomes" id="UP001230220">
    <property type="component" value="Unassembled WGS sequence"/>
</dbReference>
<dbReference type="PANTHER" id="PTHR33221:SF5">
    <property type="entry name" value="HTH-TYPE TRANSCRIPTIONAL REGULATOR ISCR"/>
    <property type="match status" value="1"/>
</dbReference>
<dbReference type="PANTHER" id="PTHR33221">
    <property type="entry name" value="WINGED HELIX-TURN-HELIX TRANSCRIPTIONAL REGULATOR, RRF2 FAMILY"/>
    <property type="match status" value="1"/>
</dbReference>
<dbReference type="Pfam" id="PF02082">
    <property type="entry name" value="Rrf2"/>
    <property type="match status" value="1"/>
</dbReference>
<gene>
    <name evidence="2" type="ORF">J2S15_003569</name>
</gene>
<proteinExistence type="predicted"/>
<dbReference type="Gene3D" id="1.10.10.10">
    <property type="entry name" value="Winged helix-like DNA-binding domain superfamily/Winged helix DNA-binding domain"/>
    <property type="match status" value="1"/>
</dbReference>
<dbReference type="EMBL" id="JAUSUR010000008">
    <property type="protein sequence ID" value="MDQ0362808.1"/>
    <property type="molecule type" value="Genomic_DNA"/>
</dbReference>
<reference evidence="2 3" key="1">
    <citation type="submission" date="2023-07" db="EMBL/GenBank/DDBJ databases">
        <title>Genomic Encyclopedia of Type Strains, Phase IV (KMG-IV): sequencing the most valuable type-strain genomes for metagenomic binning, comparative biology and taxonomic classification.</title>
        <authorList>
            <person name="Goeker M."/>
        </authorList>
    </citation>
    <scope>NUCLEOTIDE SEQUENCE [LARGE SCALE GENOMIC DNA]</scope>
    <source>
        <strain evidence="2 3">DSM 16784</strain>
    </source>
</reference>
<organism evidence="2 3">
    <name type="scientific">Breznakia pachnodae</name>
    <dbReference type="NCBI Taxonomy" id="265178"/>
    <lineage>
        <taxon>Bacteria</taxon>
        <taxon>Bacillati</taxon>
        <taxon>Bacillota</taxon>
        <taxon>Erysipelotrichia</taxon>
        <taxon>Erysipelotrichales</taxon>
        <taxon>Erysipelotrichaceae</taxon>
        <taxon>Breznakia</taxon>
    </lineage>
</organism>
<accession>A0ABU0E7C7</accession>
<evidence type="ECO:0000313" key="3">
    <source>
        <dbReference type="Proteomes" id="UP001230220"/>
    </source>
</evidence>
<dbReference type="NCBIfam" id="TIGR00738">
    <property type="entry name" value="rrf2_super"/>
    <property type="match status" value="1"/>
</dbReference>
<dbReference type="InterPro" id="IPR036388">
    <property type="entry name" value="WH-like_DNA-bd_sf"/>
</dbReference>
<evidence type="ECO:0000313" key="2">
    <source>
        <dbReference type="EMBL" id="MDQ0362808.1"/>
    </source>
</evidence>
<keyword evidence="3" id="KW-1185">Reference proteome</keyword>
<sequence>MKLTTKSRYGVRMLLGLAIFADDGVISVRSASRHLQLSTKYIESICLALKKNHFIESVRGINGGYRLAMKPEDISIYNVITSMETYDSLAPRHVYPDLLARVTFRELWYKVDSDIKDYLSNISIADLIEMNGGLEEIKKHNWYKSYFDIV</sequence>
<name>A0ABU0E7C7_9FIRM</name>
<keyword evidence="1" id="KW-0238">DNA-binding</keyword>
<dbReference type="InterPro" id="IPR000944">
    <property type="entry name" value="Tscrpt_reg_Rrf2"/>
</dbReference>
<comment type="caution">
    <text evidence="2">The sequence shown here is derived from an EMBL/GenBank/DDBJ whole genome shotgun (WGS) entry which is preliminary data.</text>
</comment>
<dbReference type="PROSITE" id="PS51197">
    <property type="entry name" value="HTH_RRF2_2"/>
    <property type="match status" value="1"/>
</dbReference>
<dbReference type="InterPro" id="IPR036390">
    <property type="entry name" value="WH_DNA-bd_sf"/>
</dbReference>